<dbReference type="GO" id="GO:0019901">
    <property type="term" value="F:protein kinase binding"/>
    <property type="evidence" value="ECO:0007669"/>
    <property type="project" value="TreeGrafter"/>
</dbReference>
<feature type="compositionally biased region" description="Basic and acidic residues" evidence="1">
    <location>
        <begin position="607"/>
        <end position="617"/>
    </location>
</feature>
<evidence type="ECO:0000256" key="1">
    <source>
        <dbReference type="SAM" id="MobiDB-lite"/>
    </source>
</evidence>
<protein>
    <recommendedName>
        <fullName evidence="2">AMP-activated protein kinase glycogen-binding domain-containing protein</fullName>
    </recommendedName>
</protein>
<dbReference type="Proteomes" id="UP000199727">
    <property type="component" value="Unassembled WGS sequence"/>
</dbReference>
<dbReference type="InterPro" id="IPR032640">
    <property type="entry name" value="AMPK1_CBM"/>
</dbReference>
<dbReference type="InterPro" id="IPR013783">
    <property type="entry name" value="Ig-like_fold"/>
</dbReference>
<proteinExistence type="predicted"/>
<dbReference type="SUPFAM" id="SSF81296">
    <property type="entry name" value="E set domains"/>
    <property type="match status" value="1"/>
</dbReference>
<sequence length="769" mass="75990">MTQQHLATFTWGAGAQTVCVAGNFNDWSATATPLKKQSDGSFMAEVSVPWGEKQAFKYVVDGEWKVREDEAKEWDAAGNMNNVYTAPEGPDDQKTVDKSTATGATGASTSAGAAGAAAASAHAKDPAMKDATSKPSATAVPPADTADTTPATTGGQKTNPEALIAAAAPGAAVGAPILGKPVVGAETAPTSGITTTTAIGSDTTPTAETKIKDKAPVESATPFDNKAAADKAGVAEKGTAKDTLSPGPVPVAIAVPTDKKAGLTEKGTAKDVKAPGPIPGSTAASADTAAKADEPIDPAVAATTDSSGAVRVTAVDATPQQIEMVAAAANIGEAPIATVGEEHGLAEKAAEYGAAAMATFGSVVGGAAAAVEKATGVDLTHSSPLSVEEARARGINVASLEKVDAATDATSPQGSAPPASAVAALDEKVAQLKSETIGASSTTGVTEQVAMPLPNEQAPKSTSLSLPPSKEVDTVSVDKGLSDWLDYTASYPADGSSNLGHTTSTTDNKEKDIKNDIPAQPETADMNHQAVPAPVFTTIAPKDPKKDRSLESTDLRDTAGTKPIDAAPGVDAKKAKREEETYPTGATGEKPEVAEAKKAAAPDTPEDNLKLKSEDAGKGTGAGVGSASNARAQVPQSGVKAETSPSFPATVAATTAETSQPASSATGTTATPSKTIAATTNGTSVPAAAAGAGGAAAGAAGAAEAGGAGSTTTGASNTAAPSTPAGTKPTSTSTPTQGKESSNEPGSVKKKPGFLAKIKHALSPGHKSK</sequence>
<feature type="compositionally biased region" description="Low complexity" evidence="1">
    <location>
        <begin position="137"/>
        <end position="153"/>
    </location>
</feature>
<feature type="region of interest" description="Disordered" evidence="1">
    <location>
        <begin position="262"/>
        <end position="291"/>
    </location>
</feature>
<dbReference type="InterPro" id="IPR014756">
    <property type="entry name" value="Ig_E-set"/>
</dbReference>
<feature type="compositionally biased region" description="Polar residues" evidence="1">
    <location>
        <begin position="643"/>
        <end position="657"/>
    </location>
</feature>
<feature type="compositionally biased region" description="Basic residues" evidence="1">
    <location>
        <begin position="748"/>
        <end position="769"/>
    </location>
</feature>
<feature type="region of interest" description="Disordered" evidence="1">
    <location>
        <begin position="79"/>
        <end position="157"/>
    </location>
</feature>
<feature type="compositionally biased region" description="Polar residues" evidence="1">
    <location>
        <begin position="728"/>
        <end position="745"/>
    </location>
</feature>
<feature type="compositionally biased region" description="Basic and acidic residues" evidence="1">
    <location>
        <begin position="542"/>
        <end position="559"/>
    </location>
</feature>
<dbReference type="GO" id="GO:0005634">
    <property type="term" value="C:nucleus"/>
    <property type="evidence" value="ECO:0007669"/>
    <property type="project" value="TreeGrafter"/>
</dbReference>
<evidence type="ECO:0000313" key="3">
    <source>
        <dbReference type="EMBL" id="OXG25625.1"/>
    </source>
</evidence>
<dbReference type="EMBL" id="AMKT01000027">
    <property type="protein sequence ID" value="OXG25625.1"/>
    <property type="molecule type" value="Genomic_DNA"/>
</dbReference>
<dbReference type="OrthoDB" id="5873279at2759"/>
<feature type="compositionally biased region" description="Basic and acidic residues" evidence="1">
    <location>
        <begin position="122"/>
        <end position="132"/>
    </location>
</feature>
<evidence type="ECO:0000313" key="4">
    <source>
        <dbReference type="Proteomes" id="UP000199727"/>
    </source>
</evidence>
<dbReference type="AlphaFoldDB" id="A0A854QNH3"/>
<feature type="region of interest" description="Disordered" evidence="1">
    <location>
        <begin position="490"/>
        <end position="769"/>
    </location>
</feature>
<feature type="compositionally biased region" description="Basic and acidic residues" evidence="1">
    <location>
        <begin position="589"/>
        <end position="600"/>
    </location>
</feature>
<dbReference type="InterPro" id="IPR050827">
    <property type="entry name" value="CRP1_MDG1_kinase"/>
</dbReference>
<gene>
    <name evidence="3" type="ORF">C361_01585</name>
</gene>
<feature type="compositionally biased region" description="Basic and acidic residues" evidence="1">
    <location>
        <begin position="262"/>
        <end position="273"/>
    </location>
</feature>
<evidence type="ECO:0000259" key="2">
    <source>
        <dbReference type="Pfam" id="PF16561"/>
    </source>
</evidence>
<dbReference type="PANTHER" id="PTHR10343">
    <property type="entry name" value="5'-AMP-ACTIVATED PROTEIN KINASE , BETA SUBUNIT"/>
    <property type="match status" value="1"/>
</dbReference>
<dbReference type="GO" id="GO:0005737">
    <property type="term" value="C:cytoplasm"/>
    <property type="evidence" value="ECO:0007669"/>
    <property type="project" value="TreeGrafter"/>
</dbReference>
<accession>A0A854QNH3</accession>
<feature type="domain" description="AMP-activated protein kinase glycogen-binding" evidence="2">
    <location>
        <begin position="8"/>
        <end position="85"/>
    </location>
</feature>
<feature type="compositionally biased region" description="Low complexity" evidence="1">
    <location>
        <begin position="658"/>
        <end position="690"/>
    </location>
</feature>
<reference evidence="3 4" key="1">
    <citation type="submission" date="2017-06" db="EMBL/GenBank/DDBJ databases">
        <title>Global population genomics of the pathogenic fungus Cryptococcus neoformans var. grubii.</title>
        <authorList>
            <person name="Cuomo C."/>
            <person name="Litvintseva A."/>
            <person name="Chen Y."/>
            <person name="Young S."/>
            <person name="Zeng Q."/>
            <person name="Chapman S."/>
            <person name="Gujja S."/>
            <person name="Saif S."/>
            <person name="Birren B."/>
        </authorList>
    </citation>
    <scope>NUCLEOTIDE SEQUENCE [LARGE SCALE GENOMIC DNA]</scope>
    <source>
        <strain evidence="3 4">Tu259-1</strain>
    </source>
</reference>
<dbReference type="PANTHER" id="PTHR10343:SF94">
    <property type="entry name" value="MDG1P"/>
    <property type="match status" value="1"/>
</dbReference>
<comment type="caution">
    <text evidence="3">The sequence shown here is derived from an EMBL/GenBank/DDBJ whole genome shotgun (WGS) entry which is preliminary data.</text>
</comment>
<feature type="compositionally biased region" description="Low complexity" evidence="1">
    <location>
        <begin position="710"/>
        <end position="727"/>
    </location>
</feature>
<dbReference type="Pfam" id="PF16561">
    <property type="entry name" value="AMPK1_CBM"/>
    <property type="match status" value="1"/>
</dbReference>
<dbReference type="GO" id="GO:0007165">
    <property type="term" value="P:signal transduction"/>
    <property type="evidence" value="ECO:0007669"/>
    <property type="project" value="TreeGrafter"/>
</dbReference>
<feature type="compositionally biased region" description="Low complexity" evidence="1">
    <location>
        <begin position="99"/>
        <end position="121"/>
    </location>
</feature>
<dbReference type="Gene3D" id="2.60.40.10">
    <property type="entry name" value="Immunoglobulins"/>
    <property type="match status" value="1"/>
</dbReference>
<feature type="compositionally biased region" description="Polar residues" evidence="1">
    <location>
        <begin position="495"/>
        <end position="506"/>
    </location>
</feature>
<dbReference type="GO" id="GO:0031588">
    <property type="term" value="C:nucleotide-activated protein kinase complex"/>
    <property type="evidence" value="ECO:0007669"/>
    <property type="project" value="TreeGrafter"/>
</dbReference>
<organism evidence="3 4">
    <name type="scientific">Cryptococcus neoformans Tu259-1</name>
    <dbReference type="NCBI Taxonomy" id="1230072"/>
    <lineage>
        <taxon>Eukaryota</taxon>
        <taxon>Fungi</taxon>
        <taxon>Dikarya</taxon>
        <taxon>Basidiomycota</taxon>
        <taxon>Agaricomycotina</taxon>
        <taxon>Tremellomycetes</taxon>
        <taxon>Tremellales</taxon>
        <taxon>Cryptococcaceae</taxon>
        <taxon>Cryptococcus</taxon>
        <taxon>Cryptococcus neoformans species complex</taxon>
    </lineage>
</organism>
<feature type="compositionally biased region" description="Polar residues" evidence="1">
    <location>
        <begin position="626"/>
        <end position="636"/>
    </location>
</feature>
<dbReference type="CDD" id="cd02859">
    <property type="entry name" value="E_set_AMPKbeta_like_N"/>
    <property type="match status" value="1"/>
</dbReference>
<feature type="compositionally biased region" description="Basic and acidic residues" evidence="1">
    <location>
        <begin position="571"/>
        <end position="580"/>
    </location>
</feature>
<name>A0A854QNH3_CRYNE</name>